<dbReference type="InterPro" id="IPR037804">
    <property type="entry name" value="SGF73"/>
</dbReference>
<organism evidence="3 4">
    <name type="scientific">Powellomyces hirtus</name>
    <dbReference type="NCBI Taxonomy" id="109895"/>
    <lineage>
        <taxon>Eukaryota</taxon>
        <taxon>Fungi</taxon>
        <taxon>Fungi incertae sedis</taxon>
        <taxon>Chytridiomycota</taxon>
        <taxon>Chytridiomycota incertae sedis</taxon>
        <taxon>Chytridiomycetes</taxon>
        <taxon>Spizellomycetales</taxon>
        <taxon>Powellomycetaceae</taxon>
        <taxon>Powellomyces</taxon>
    </lineage>
</organism>
<sequence length="287" mass="31061">MSLLDKTHLTWSNLRESINLPEATFPNDPEDALPAADASGSIPLGISILEPTVLVTCVTCRRSVLQVAFSDHMSVCKRSAPQEPAPKPVAPAAKPIKKRKLAAPTPAPDVAPTEKPEVPAEKPVERPAKMPKHAPRPVNKGLIDLDKHCAVRTENGTLCMRSITCKIHGVGQKRKVQGRSQLYDVLISEHQQRRPDRPLKRFEGASAPANRTPGLLRANSTNSVGFGLGDTPSKPLTRDEEADLVVNAIRLHQPTPLAPPRGPSTVEVLLAIKQRRALENAFAGRPA</sequence>
<evidence type="ECO:0000313" key="3">
    <source>
        <dbReference type="EMBL" id="TPX58085.1"/>
    </source>
</evidence>
<dbReference type="GO" id="GO:0031048">
    <property type="term" value="P:regulatory ncRNA-mediated heterochromatin formation"/>
    <property type="evidence" value="ECO:0007669"/>
    <property type="project" value="TreeGrafter"/>
</dbReference>
<gene>
    <name evidence="3" type="ORF">PhCBS80983_g03391</name>
</gene>
<accession>A0A507E466</accession>
<protein>
    <recommendedName>
        <fullName evidence="2">SCA7 domain-containing protein</fullName>
    </recommendedName>
</protein>
<dbReference type="PANTHER" id="PTHR47805">
    <property type="entry name" value="SAGA-ASSOCIATED FACTOR 73"/>
    <property type="match status" value="1"/>
</dbReference>
<evidence type="ECO:0000313" key="4">
    <source>
        <dbReference type="Proteomes" id="UP000318582"/>
    </source>
</evidence>
<proteinExistence type="predicted"/>
<feature type="compositionally biased region" description="Basic and acidic residues" evidence="1">
    <location>
        <begin position="112"/>
        <end position="128"/>
    </location>
</feature>
<comment type="caution">
    <text evidence="3">The sequence shown here is derived from an EMBL/GenBank/DDBJ whole genome shotgun (WGS) entry which is preliminary data.</text>
</comment>
<dbReference type="PROSITE" id="PS51505">
    <property type="entry name" value="SCA7"/>
    <property type="match status" value="1"/>
</dbReference>
<dbReference type="STRING" id="109895.A0A507E466"/>
<dbReference type="Pfam" id="PF08313">
    <property type="entry name" value="SCA7"/>
    <property type="match status" value="1"/>
</dbReference>
<name>A0A507E466_9FUNG</name>
<feature type="region of interest" description="Disordered" evidence="1">
    <location>
        <begin position="191"/>
        <end position="236"/>
    </location>
</feature>
<dbReference type="InterPro" id="IPR013243">
    <property type="entry name" value="SCA7_dom"/>
</dbReference>
<feature type="compositionally biased region" description="Basic and acidic residues" evidence="1">
    <location>
        <begin position="191"/>
        <end position="203"/>
    </location>
</feature>
<keyword evidence="4" id="KW-1185">Reference proteome</keyword>
<reference evidence="3 4" key="1">
    <citation type="journal article" date="2019" name="Sci. Rep.">
        <title>Comparative genomics of chytrid fungi reveal insights into the obligate biotrophic and pathogenic lifestyle of Synchytrium endobioticum.</title>
        <authorList>
            <person name="van de Vossenberg B.T.L.H."/>
            <person name="Warris S."/>
            <person name="Nguyen H.D.T."/>
            <person name="van Gent-Pelzer M.P.E."/>
            <person name="Joly D.L."/>
            <person name="van de Geest H.C."/>
            <person name="Bonants P.J.M."/>
            <person name="Smith D.S."/>
            <person name="Levesque C.A."/>
            <person name="van der Lee T.A.J."/>
        </authorList>
    </citation>
    <scope>NUCLEOTIDE SEQUENCE [LARGE SCALE GENOMIC DNA]</scope>
    <source>
        <strain evidence="3 4">CBS 809.83</strain>
    </source>
</reference>
<dbReference type="PANTHER" id="PTHR47805:SF1">
    <property type="entry name" value="SAGA-ASSOCIATED FACTOR 73"/>
    <property type="match status" value="1"/>
</dbReference>
<dbReference type="GO" id="GO:1904802">
    <property type="term" value="P:RITS complex assembly"/>
    <property type="evidence" value="ECO:0007669"/>
    <property type="project" value="TreeGrafter"/>
</dbReference>
<dbReference type="EMBL" id="QEAQ01000042">
    <property type="protein sequence ID" value="TPX58085.1"/>
    <property type="molecule type" value="Genomic_DNA"/>
</dbReference>
<feature type="region of interest" description="Disordered" evidence="1">
    <location>
        <begin position="78"/>
        <end position="139"/>
    </location>
</feature>
<feature type="compositionally biased region" description="Low complexity" evidence="1">
    <location>
        <begin position="102"/>
        <end position="111"/>
    </location>
</feature>
<dbReference type="GO" id="GO:0006357">
    <property type="term" value="P:regulation of transcription by RNA polymerase II"/>
    <property type="evidence" value="ECO:0007669"/>
    <property type="project" value="TreeGrafter"/>
</dbReference>
<evidence type="ECO:0000256" key="1">
    <source>
        <dbReference type="SAM" id="MobiDB-lite"/>
    </source>
</evidence>
<dbReference type="AlphaFoldDB" id="A0A507E466"/>
<dbReference type="Proteomes" id="UP000318582">
    <property type="component" value="Unassembled WGS sequence"/>
</dbReference>
<dbReference type="Gene3D" id="6.10.140.670">
    <property type="match status" value="1"/>
</dbReference>
<evidence type="ECO:0000259" key="2">
    <source>
        <dbReference type="PROSITE" id="PS51505"/>
    </source>
</evidence>
<feature type="domain" description="SCA7" evidence="2">
    <location>
        <begin position="136"/>
        <end position="202"/>
    </location>
</feature>
<dbReference type="GO" id="GO:0000124">
    <property type="term" value="C:SAGA complex"/>
    <property type="evidence" value="ECO:0007669"/>
    <property type="project" value="InterPro"/>
</dbReference>